<evidence type="ECO:0000256" key="3">
    <source>
        <dbReference type="SAM" id="MobiDB-lite"/>
    </source>
</evidence>
<dbReference type="CDD" id="cd00051">
    <property type="entry name" value="EFh"/>
    <property type="match status" value="1"/>
</dbReference>
<feature type="domain" description="EF-hand" evidence="4">
    <location>
        <begin position="235"/>
        <end position="270"/>
    </location>
</feature>
<accession>A0A0D2AQI7</accession>
<dbReference type="Gene3D" id="1.10.238.10">
    <property type="entry name" value="EF-hand"/>
    <property type="match status" value="1"/>
</dbReference>
<gene>
    <name evidence="5" type="ORF">PV09_00724</name>
</gene>
<feature type="compositionally biased region" description="Polar residues" evidence="3">
    <location>
        <begin position="34"/>
        <end position="52"/>
    </location>
</feature>
<keyword evidence="6" id="KW-1185">Reference proteome</keyword>
<protein>
    <recommendedName>
        <fullName evidence="4">EF-hand domain-containing protein</fullName>
    </recommendedName>
</protein>
<reference evidence="5 6" key="1">
    <citation type="submission" date="2015-01" db="EMBL/GenBank/DDBJ databases">
        <title>The Genome Sequence of Ochroconis gallopava CBS43764.</title>
        <authorList>
            <consortium name="The Broad Institute Genomics Platform"/>
            <person name="Cuomo C."/>
            <person name="de Hoog S."/>
            <person name="Gorbushina A."/>
            <person name="Stielow B."/>
            <person name="Teixiera M."/>
            <person name="Abouelleil A."/>
            <person name="Chapman S.B."/>
            <person name="Priest M."/>
            <person name="Young S.K."/>
            <person name="Wortman J."/>
            <person name="Nusbaum C."/>
            <person name="Birren B."/>
        </authorList>
    </citation>
    <scope>NUCLEOTIDE SEQUENCE [LARGE SCALE GENOMIC DNA]</scope>
    <source>
        <strain evidence="5 6">CBS 43764</strain>
    </source>
</reference>
<dbReference type="SMART" id="SM00054">
    <property type="entry name" value="EFh"/>
    <property type="match status" value="2"/>
</dbReference>
<evidence type="ECO:0000313" key="6">
    <source>
        <dbReference type="Proteomes" id="UP000053259"/>
    </source>
</evidence>
<proteinExistence type="predicted"/>
<name>A0A0D2AQI7_9PEZI</name>
<feature type="compositionally biased region" description="Low complexity" evidence="3">
    <location>
        <begin position="53"/>
        <end position="75"/>
    </location>
</feature>
<dbReference type="PROSITE" id="PS00018">
    <property type="entry name" value="EF_HAND_1"/>
    <property type="match status" value="1"/>
</dbReference>
<dbReference type="RefSeq" id="XP_016218659.1">
    <property type="nucleotide sequence ID" value="XM_016353506.1"/>
</dbReference>
<feature type="region of interest" description="Disordered" evidence="3">
    <location>
        <begin position="1"/>
        <end position="165"/>
    </location>
</feature>
<dbReference type="Proteomes" id="UP000053259">
    <property type="component" value="Unassembled WGS sequence"/>
</dbReference>
<dbReference type="PANTHER" id="PTHR23049">
    <property type="entry name" value="MYOSIN REGULATORY LIGHT CHAIN 2"/>
    <property type="match status" value="1"/>
</dbReference>
<dbReference type="SUPFAM" id="SSF47473">
    <property type="entry name" value="EF-hand"/>
    <property type="match status" value="1"/>
</dbReference>
<evidence type="ECO:0000256" key="1">
    <source>
        <dbReference type="ARBA" id="ARBA00022737"/>
    </source>
</evidence>
<organism evidence="5 6">
    <name type="scientific">Verruconis gallopava</name>
    <dbReference type="NCBI Taxonomy" id="253628"/>
    <lineage>
        <taxon>Eukaryota</taxon>
        <taxon>Fungi</taxon>
        <taxon>Dikarya</taxon>
        <taxon>Ascomycota</taxon>
        <taxon>Pezizomycotina</taxon>
        <taxon>Dothideomycetes</taxon>
        <taxon>Pleosporomycetidae</taxon>
        <taxon>Venturiales</taxon>
        <taxon>Sympoventuriaceae</taxon>
        <taxon>Verruconis</taxon>
    </lineage>
</organism>
<dbReference type="InterPro" id="IPR011992">
    <property type="entry name" value="EF-hand-dom_pair"/>
</dbReference>
<dbReference type="EMBL" id="KN847530">
    <property type="protein sequence ID" value="KIW08790.1"/>
    <property type="molecule type" value="Genomic_DNA"/>
</dbReference>
<dbReference type="PROSITE" id="PS50222">
    <property type="entry name" value="EF_HAND_2"/>
    <property type="match status" value="2"/>
</dbReference>
<keyword evidence="1" id="KW-0677">Repeat</keyword>
<sequence length="338" mass="36347">MSNPSSPLRPAPLSFARSDSNGRMSPFRRPESPLTKSPSTVRAATPQGSPLKQSTPSRFSQQPSSSASSKPAFTSNTADDRSWIHTRSAANSFSEAAMDTPESPTRSPRQLASSTSSLAPRFDTQANGSTARPSYSDRTPTASSFRSESTPRAPAPADPLSSIPPQYLHTMRESFAVLDRANTGFITQSDLVHQLNELGLDASPAALSQYFPPGSSSLNLSSYLHLLSADLTRLTSSTELMDAFSTFDVDDSGQIDVQELKEALLSTMPEPGEDQRRLTEREVDMAMEGFTGRRAFKKGAAGNTAGLGAGDRRPVFRYGDFVKGIWGVGSETEKVEAI</sequence>
<dbReference type="STRING" id="253628.A0A0D2AQI7"/>
<dbReference type="InterPro" id="IPR018247">
    <property type="entry name" value="EF_Hand_1_Ca_BS"/>
</dbReference>
<dbReference type="InterPro" id="IPR050403">
    <property type="entry name" value="Myosin_RLC"/>
</dbReference>
<evidence type="ECO:0000259" key="4">
    <source>
        <dbReference type="PROSITE" id="PS50222"/>
    </source>
</evidence>
<dbReference type="InParanoid" id="A0A0D2AQI7"/>
<feature type="compositionally biased region" description="Polar residues" evidence="3">
    <location>
        <begin position="102"/>
        <end position="150"/>
    </location>
</feature>
<dbReference type="VEuPathDB" id="FungiDB:PV09_00724"/>
<dbReference type="OrthoDB" id="429467at2759"/>
<dbReference type="HOGENOM" id="CLU_054966_1_0_1"/>
<dbReference type="GO" id="GO:0005509">
    <property type="term" value="F:calcium ion binding"/>
    <property type="evidence" value="ECO:0007669"/>
    <property type="project" value="InterPro"/>
</dbReference>
<feature type="domain" description="EF-hand" evidence="4">
    <location>
        <begin position="166"/>
        <end position="201"/>
    </location>
</feature>
<evidence type="ECO:0000313" key="5">
    <source>
        <dbReference type="EMBL" id="KIW08790.1"/>
    </source>
</evidence>
<dbReference type="Pfam" id="PF13405">
    <property type="entry name" value="EF-hand_6"/>
    <property type="match status" value="1"/>
</dbReference>
<dbReference type="AlphaFoldDB" id="A0A0D2AQI7"/>
<evidence type="ECO:0000256" key="2">
    <source>
        <dbReference type="ARBA" id="ARBA00022837"/>
    </source>
</evidence>
<dbReference type="GeneID" id="27308697"/>
<dbReference type="InterPro" id="IPR002048">
    <property type="entry name" value="EF_hand_dom"/>
</dbReference>
<keyword evidence="2" id="KW-0106">Calcium</keyword>